<gene>
    <name evidence="10" type="ORF">BGW38_003498</name>
</gene>
<evidence type="ECO:0000256" key="8">
    <source>
        <dbReference type="SAM" id="MobiDB-lite"/>
    </source>
</evidence>
<comment type="cofactor">
    <cofactor evidence="6">
        <name>FAD</name>
        <dbReference type="ChEBI" id="CHEBI:57692"/>
    </cofactor>
    <text evidence="6">Binds 1 FAD per subunit.</text>
</comment>
<dbReference type="SUPFAM" id="SSF52425">
    <property type="entry name" value="Cryptochrome/photolyase, N-terminal domain"/>
    <property type="match status" value="1"/>
</dbReference>
<dbReference type="OrthoDB" id="435881at2759"/>
<dbReference type="InterPro" id="IPR036155">
    <property type="entry name" value="Crypto/Photolyase_N_sf"/>
</dbReference>
<evidence type="ECO:0000256" key="1">
    <source>
        <dbReference type="ARBA" id="ARBA00001932"/>
    </source>
</evidence>
<dbReference type="InterPro" id="IPR006050">
    <property type="entry name" value="DNA_photolyase_N"/>
</dbReference>
<comment type="cofactor">
    <cofactor evidence="1">
        <name>(6R)-5,10-methylene-5,6,7,8-tetrahydrofolate</name>
        <dbReference type="ChEBI" id="CHEBI:15636"/>
    </cofactor>
</comment>
<feature type="site" description="Electron transfer via tryptophanyl radical" evidence="7">
    <location>
        <position position="410"/>
    </location>
</feature>
<keyword evidence="4 6" id="KW-0274">FAD</keyword>
<evidence type="ECO:0000256" key="6">
    <source>
        <dbReference type="PIRSR" id="PIRSR602081-1"/>
    </source>
</evidence>
<comment type="similarity">
    <text evidence="2">Belongs to the DNA photolyase class-1 family.</text>
</comment>
<keyword evidence="11" id="KW-1185">Reference proteome</keyword>
<feature type="site" description="Electron transfer via tryptophanyl radical" evidence="7">
    <location>
        <position position="486"/>
    </location>
</feature>
<dbReference type="PANTHER" id="PTHR11455:SF18">
    <property type="entry name" value="SI:CH1073-390K14.1"/>
    <property type="match status" value="1"/>
</dbReference>
<dbReference type="PROSITE" id="PS51645">
    <property type="entry name" value="PHR_CRY_ALPHA_BETA"/>
    <property type="match status" value="1"/>
</dbReference>
<name>A0A9P6KCT3_9FUNG</name>
<evidence type="ECO:0000256" key="7">
    <source>
        <dbReference type="PIRSR" id="PIRSR602081-2"/>
    </source>
</evidence>
<dbReference type="PRINTS" id="PR00147">
    <property type="entry name" value="DNAPHOTLYASE"/>
</dbReference>
<evidence type="ECO:0000256" key="4">
    <source>
        <dbReference type="ARBA" id="ARBA00022827"/>
    </source>
</evidence>
<dbReference type="GO" id="GO:0006139">
    <property type="term" value="P:nucleobase-containing compound metabolic process"/>
    <property type="evidence" value="ECO:0007669"/>
    <property type="project" value="UniProtKB-ARBA"/>
</dbReference>
<dbReference type="AlphaFoldDB" id="A0A9P6KCT3"/>
<dbReference type="Gene3D" id="3.40.50.620">
    <property type="entry name" value="HUPs"/>
    <property type="match status" value="1"/>
</dbReference>
<dbReference type="InterPro" id="IPR036134">
    <property type="entry name" value="Crypto/Photolyase_FAD-like_sf"/>
</dbReference>
<evidence type="ECO:0000259" key="9">
    <source>
        <dbReference type="PROSITE" id="PS51645"/>
    </source>
</evidence>
<evidence type="ECO:0000256" key="2">
    <source>
        <dbReference type="ARBA" id="ARBA00005862"/>
    </source>
</evidence>
<dbReference type="FunFam" id="1.10.579.10:FF:000003">
    <property type="entry name" value="Deoxyribodipyrimidine photo-lyase"/>
    <property type="match status" value="1"/>
</dbReference>
<dbReference type="Pfam" id="PF03441">
    <property type="entry name" value="FAD_binding_7"/>
    <property type="match status" value="1"/>
</dbReference>
<dbReference type="InterPro" id="IPR014729">
    <property type="entry name" value="Rossmann-like_a/b/a_fold"/>
</dbReference>
<evidence type="ECO:0000256" key="5">
    <source>
        <dbReference type="ARBA" id="ARBA00022991"/>
    </source>
</evidence>
<dbReference type="GO" id="GO:0043153">
    <property type="term" value="P:entrainment of circadian clock by photoperiod"/>
    <property type="evidence" value="ECO:0007669"/>
    <property type="project" value="TreeGrafter"/>
</dbReference>
<evidence type="ECO:0000313" key="11">
    <source>
        <dbReference type="Proteomes" id="UP000780801"/>
    </source>
</evidence>
<dbReference type="GO" id="GO:0071949">
    <property type="term" value="F:FAD binding"/>
    <property type="evidence" value="ECO:0007669"/>
    <property type="project" value="TreeGrafter"/>
</dbReference>
<dbReference type="GO" id="GO:0003677">
    <property type="term" value="F:DNA binding"/>
    <property type="evidence" value="ECO:0007669"/>
    <property type="project" value="TreeGrafter"/>
</dbReference>
<proteinExistence type="inferred from homology"/>
<dbReference type="InterPro" id="IPR002081">
    <property type="entry name" value="Cryptochrome/DNA_photolyase_1"/>
</dbReference>
<feature type="domain" description="Photolyase/cryptochrome alpha/beta" evidence="9">
    <location>
        <begin position="86"/>
        <end position="225"/>
    </location>
</feature>
<dbReference type="GO" id="GO:0005634">
    <property type="term" value="C:nucleus"/>
    <property type="evidence" value="ECO:0007669"/>
    <property type="project" value="TreeGrafter"/>
</dbReference>
<dbReference type="Pfam" id="PF00875">
    <property type="entry name" value="DNA_photolyase"/>
    <property type="match status" value="1"/>
</dbReference>
<evidence type="ECO:0000313" key="10">
    <source>
        <dbReference type="EMBL" id="KAF9580017.1"/>
    </source>
</evidence>
<dbReference type="GO" id="GO:0032922">
    <property type="term" value="P:circadian regulation of gene expression"/>
    <property type="evidence" value="ECO:0007669"/>
    <property type="project" value="TreeGrafter"/>
</dbReference>
<dbReference type="GO" id="GO:0003904">
    <property type="term" value="F:deoxyribodipyrimidine photo-lyase activity"/>
    <property type="evidence" value="ECO:0007669"/>
    <property type="project" value="TreeGrafter"/>
</dbReference>
<dbReference type="EMBL" id="JAABOA010002337">
    <property type="protein sequence ID" value="KAF9580017.1"/>
    <property type="molecule type" value="Genomic_DNA"/>
</dbReference>
<comment type="caution">
    <text evidence="10">The sequence shown here is derived from an EMBL/GenBank/DDBJ whole genome shotgun (WGS) entry which is preliminary data.</text>
</comment>
<dbReference type="Proteomes" id="UP000780801">
    <property type="component" value="Unassembled WGS sequence"/>
</dbReference>
<feature type="binding site" evidence="6">
    <location>
        <begin position="476"/>
        <end position="478"/>
    </location>
    <ligand>
        <name>FAD</name>
        <dbReference type="ChEBI" id="CHEBI:57692"/>
    </ligand>
</feature>
<sequence>MPPKRRPAGEEDDDPRKRHQSAAATSNGNGHAPARTAATSKPGAVRGTPKPGVRKGNATTLANRAKLGAAAGSAVKKEAPPPVITKNTLMWFRSDLRIHDNRALYAASARAKIGESKSLICLYIISEQEWAHHDDAPVKIDFWFRNLAKLKKALDKLNIPLVVKNAGTKDDVAGLLESAVKEYDVSHVFWNAEYMVDEKRRDVAVKKALTKIPGVYVEEHEDQCIIPPKEMKTKVGNNFTSFIQFFAAWCHIVETNAYLLQASPMPEANAAEARQIYAKLFEATVRSSHTHSLDRKEIENLYPAGEEAAQTRLLSFIHDEINQYHVGRENLEDQGWMSVIPYLSNGIISARQCVSLARESNNNKIIVGSKGVRAWIKEFAWREFYKGMLVSFPKLSMSRPYLPFTDNIRWSNDDRKFQMWCQGKTGYPIVDAGMRQLNTTGFMNNHVRMTVACFLVKDLLINWQKGEKYFMNNLVDGDLATNNGGWQWCASTGADAQPYYRVFNPVAQSKKLDPVGEYIRHWVPELKTLPDSQIHDPYHSLSAKDFGKLGYPKPIVDHAEAKKKYTEEYKRVVPQS</sequence>
<protein>
    <recommendedName>
        <fullName evidence="9">Photolyase/cryptochrome alpha/beta domain-containing protein</fullName>
    </recommendedName>
</protein>
<feature type="site" description="Electron transfer via tryptophanyl radical" evidence="7">
    <location>
        <position position="463"/>
    </location>
</feature>
<keyword evidence="5" id="KW-0157">Chromophore</keyword>
<keyword evidence="3 6" id="KW-0285">Flavoprotein</keyword>
<dbReference type="InterPro" id="IPR018394">
    <property type="entry name" value="DNA_photolyase_1_CS_C"/>
</dbReference>
<dbReference type="Gene3D" id="1.10.579.10">
    <property type="entry name" value="DNA Cyclobutane Dipyrimidine Photolyase, subunit A, domain 3"/>
    <property type="match status" value="1"/>
</dbReference>
<dbReference type="GO" id="GO:0006950">
    <property type="term" value="P:response to stress"/>
    <property type="evidence" value="ECO:0007669"/>
    <property type="project" value="UniProtKB-ARBA"/>
</dbReference>
<feature type="binding site" evidence="6">
    <location>
        <position position="375"/>
    </location>
    <ligand>
        <name>FAD</name>
        <dbReference type="ChEBI" id="CHEBI:57692"/>
    </ligand>
</feature>
<feature type="binding site" evidence="6">
    <location>
        <begin position="378"/>
        <end position="385"/>
    </location>
    <ligand>
        <name>FAD</name>
        <dbReference type="ChEBI" id="CHEBI:57692"/>
    </ligand>
</feature>
<reference evidence="10" key="1">
    <citation type="journal article" date="2020" name="Fungal Divers.">
        <title>Resolving the Mortierellaceae phylogeny through synthesis of multi-gene phylogenetics and phylogenomics.</title>
        <authorList>
            <person name="Vandepol N."/>
            <person name="Liber J."/>
            <person name="Desiro A."/>
            <person name="Na H."/>
            <person name="Kennedy M."/>
            <person name="Barry K."/>
            <person name="Grigoriev I.V."/>
            <person name="Miller A.N."/>
            <person name="O'Donnell K."/>
            <person name="Stajich J.E."/>
            <person name="Bonito G."/>
        </authorList>
    </citation>
    <scope>NUCLEOTIDE SEQUENCE</scope>
    <source>
        <strain evidence="10">KOD1015</strain>
    </source>
</reference>
<feature type="binding site" evidence="6">
    <location>
        <position position="324"/>
    </location>
    <ligand>
        <name>FAD</name>
        <dbReference type="ChEBI" id="CHEBI:57692"/>
    </ligand>
</feature>
<dbReference type="SUPFAM" id="SSF48173">
    <property type="entry name" value="Cryptochrome/photolyase FAD-binding domain"/>
    <property type="match status" value="1"/>
</dbReference>
<dbReference type="Gene3D" id="1.25.40.80">
    <property type="match status" value="1"/>
</dbReference>
<organism evidence="10 11">
    <name type="scientific">Lunasporangiospora selenospora</name>
    <dbReference type="NCBI Taxonomy" id="979761"/>
    <lineage>
        <taxon>Eukaryota</taxon>
        <taxon>Fungi</taxon>
        <taxon>Fungi incertae sedis</taxon>
        <taxon>Mucoromycota</taxon>
        <taxon>Mortierellomycotina</taxon>
        <taxon>Mortierellomycetes</taxon>
        <taxon>Mortierellales</taxon>
        <taxon>Mortierellaceae</taxon>
        <taxon>Lunasporangiospora</taxon>
    </lineage>
</organism>
<dbReference type="GO" id="GO:0005737">
    <property type="term" value="C:cytoplasm"/>
    <property type="evidence" value="ECO:0007669"/>
    <property type="project" value="TreeGrafter"/>
</dbReference>
<accession>A0A9P6KCT3</accession>
<dbReference type="PANTHER" id="PTHR11455">
    <property type="entry name" value="CRYPTOCHROME"/>
    <property type="match status" value="1"/>
</dbReference>
<dbReference type="InterPro" id="IPR005101">
    <property type="entry name" value="Cryptochr/Photolyase_FAD-bd"/>
</dbReference>
<evidence type="ECO:0000256" key="3">
    <source>
        <dbReference type="ARBA" id="ARBA00022630"/>
    </source>
</evidence>
<feature type="region of interest" description="Disordered" evidence="8">
    <location>
        <begin position="1"/>
        <end position="58"/>
    </location>
</feature>
<dbReference type="PROSITE" id="PS00394">
    <property type="entry name" value="DNA_PHOTOLYASES_1_1"/>
    <property type="match status" value="1"/>
</dbReference>